<proteinExistence type="predicted"/>
<dbReference type="InterPro" id="IPR003749">
    <property type="entry name" value="ThiS/MoaD-like"/>
</dbReference>
<reference evidence="1 2" key="1">
    <citation type="submission" date="2021-03" db="EMBL/GenBank/DDBJ databases">
        <title>Microbacterium pauli sp. nov., isolated from microfiltered milk.</title>
        <authorList>
            <person name="Bellassi P."/>
            <person name="Fontana A."/>
            <person name="Callegari M.L."/>
            <person name="Lorenzo M."/>
            <person name="Cappa F."/>
        </authorList>
    </citation>
    <scope>NUCLEOTIDE SEQUENCE [LARGE SCALE GENOMIC DNA]</scope>
    <source>
        <strain evidence="1 2">DSM 18909</strain>
    </source>
</reference>
<gene>
    <name evidence="1" type="ORF">J0P97_11840</name>
</gene>
<dbReference type="Gene3D" id="3.10.20.30">
    <property type="match status" value="1"/>
</dbReference>
<dbReference type="EMBL" id="JAFLHG010000011">
    <property type="protein sequence ID" value="MBT8798757.1"/>
    <property type="molecule type" value="Genomic_DNA"/>
</dbReference>
<dbReference type="InterPro" id="IPR012675">
    <property type="entry name" value="Beta-grasp_dom_sf"/>
</dbReference>
<comment type="caution">
    <text evidence="1">The sequence shown here is derived from an EMBL/GenBank/DDBJ whole genome shotgun (WGS) entry which is preliminary data.</text>
</comment>
<evidence type="ECO:0000313" key="2">
    <source>
        <dbReference type="Proteomes" id="UP000740605"/>
    </source>
</evidence>
<evidence type="ECO:0000313" key="1">
    <source>
        <dbReference type="EMBL" id="MBT8798757.1"/>
    </source>
</evidence>
<dbReference type="Proteomes" id="UP000740605">
    <property type="component" value="Unassembled WGS sequence"/>
</dbReference>
<protein>
    <submittedName>
        <fullName evidence="1">MoaD/ThiS family protein</fullName>
    </submittedName>
</protein>
<dbReference type="SUPFAM" id="SSF54285">
    <property type="entry name" value="MoaD/ThiS"/>
    <property type="match status" value="1"/>
</dbReference>
<keyword evidence="2" id="KW-1185">Reference proteome</keyword>
<dbReference type="RefSeq" id="WP_215487996.1">
    <property type="nucleotide sequence ID" value="NZ_BAAAPJ010000004.1"/>
</dbReference>
<dbReference type="InterPro" id="IPR016155">
    <property type="entry name" value="Mopterin_synth/thiamin_S_b"/>
</dbReference>
<accession>A0ABS5XXY4</accession>
<name>A0ABS5XXY4_9MICO</name>
<sequence>MRVRLFAGAADAAGTEDEHLDPAPRSAGALRTVLAERFGAEFADVLSRCALLVDGKRAEDDATIPASATVDVLPPFAGG</sequence>
<organism evidence="1 2">
    <name type="scientific">Microbacterium flavum</name>
    <dbReference type="NCBI Taxonomy" id="415216"/>
    <lineage>
        <taxon>Bacteria</taxon>
        <taxon>Bacillati</taxon>
        <taxon>Actinomycetota</taxon>
        <taxon>Actinomycetes</taxon>
        <taxon>Micrococcales</taxon>
        <taxon>Microbacteriaceae</taxon>
        <taxon>Microbacterium</taxon>
    </lineage>
</organism>
<dbReference type="Pfam" id="PF02597">
    <property type="entry name" value="ThiS"/>
    <property type="match status" value="1"/>
</dbReference>